<keyword evidence="1" id="KW-0596">Phosphopantetheine</keyword>
<protein>
    <submittedName>
        <fullName evidence="4">Acyl carrier protein</fullName>
    </submittedName>
</protein>
<dbReference type="Gene3D" id="1.10.1200.10">
    <property type="entry name" value="ACP-like"/>
    <property type="match status" value="1"/>
</dbReference>
<evidence type="ECO:0000313" key="4">
    <source>
        <dbReference type="EMBL" id="MBE1534285.1"/>
    </source>
</evidence>
<keyword evidence="2" id="KW-0597">Phosphoprotein</keyword>
<comment type="caution">
    <text evidence="4">The sequence shown here is derived from an EMBL/GenBank/DDBJ whole genome shotgun (WGS) entry which is preliminary data.</text>
</comment>
<proteinExistence type="predicted"/>
<evidence type="ECO:0000256" key="1">
    <source>
        <dbReference type="ARBA" id="ARBA00022450"/>
    </source>
</evidence>
<dbReference type="Pfam" id="PF00550">
    <property type="entry name" value="PP-binding"/>
    <property type="match status" value="1"/>
</dbReference>
<sequence length="98" mass="10737">MFKRSKKTQGLDGPLSAESLRAWLIEHLASRVGAAPADIDTGKSFEAYGLDSRVAVQVSGALEKIVERRLSPGLLYEHQTIDDLSAHLARELHLAERA</sequence>
<name>A0ABR9JVY5_9ACTN</name>
<feature type="domain" description="Carrier" evidence="3">
    <location>
        <begin position="16"/>
        <end position="92"/>
    </location>
</feature>
<dbReference type="SMART" id="SM01294">
    <property type="entry name" value="PKS_PP_betabranch"/>
    <property type="match status" value="1"/>
</dbReference>
<evidence type="ECO:0000256" key="2">
    <source>
        <dbReference type="ARBA" id="ARBA00022553"/>
    </source>
</evidence>
<dbReference type="Proteomes" id="UP000627838">
    <property type="component" value="Unassembled WGS sequence"/>
</dbReference>
<accession>A0ABR9JVY5</accession>
<dbReference type="EMBL" id="JADBDZ010000001">
    <property type="protein sequence ID" value="MBE1534285.1"/>
    <property type="molecule type" value="Genomic_DNA"/>
</dbReference>
<dbReference type="InterPro" id="IPR036736">
    <property type="entry name" value="ACP-like_sf"/>
</dbReference>
<dbReference type="RefSeq" id="WP_192760686.1">
    <property type="nucleotide sequence ID" value="NZ_JADBDZ010000001.1"/>
</dbReference>
<dbReference type="PROSITE" id="PS50075">
    <property type="entry name" value="CARRIER"/>
    <property type="match status" value="1"/>
</dbReference>
<dbReference type="InterPro" id="IPR009081">
    <property type="entry name" value="PP-bd_ACP"/>
</dbReference>
<evidence type="ECO:0000313" key="5">
    <source>
        <dbReference type="Proteomes" id="UP000627838"/>
    </source>
</evidence>
<reference evidence="4 5" key="1">
    <citation type="submission" date="2020-10" db="EMBL/GenBank/DDBJ databases">
        <title>Sequencing the genomes of 1000 actinobacteria strains.</title>
        <authorList>
            <person name="Klenk H.-P."/>
        </authorList>
    </citation>
    <scope>NUCLEOTIDE SEQUENCE [LARGE SCALE GENOMIC DNA]</scope>
    <source>
        <strain evidence="4 5">DSM 46744</strain>
    </source>
</reference>
<dbReference type="InterPro" id="IPR020806">
    <property type="entry name" value="PKS_PP-bd"/>
</dbReference>
<evidence type="ECO:0000259" key="3">
    <source>
        <dbReference type="PROSITE" id="PS50075"/>
    </source>
</evidence>
<gene>
    <name evidence="4" type="ORF">H4W34_004118</name>
</gene>
<dbReference type="SUPFAM" id="SSF47336">
    <property type="entry name" value="ACP-like"/>
    <property type="match status" value="1"/>
</dbReference>
<keyword evidence="5" id="KW-1185">Reference proteome</keyword>
<dbReference type="SMART" id="SM00823">
    <property type="entry name" value="PKS_PP"/>
    <property type="match status" value="1"/>
</dbReference>
<organism evidence="4 5">
    <name type="scientific">Actinomadura algeriensis</name>
    <dbReference type="NCBI Taxonomy" id="1679523"/>
    <lineage>
        <taxon>Bacteria</taxon>
        <taxon>Bacillati</taxon>
        <taxon>Actinomycetota</taxon>
        <taxon>Actinomycetes</taxon>
        <taxon>Streptosporangiales</taxon>
        <taxon>Thermomonosporaceae</taxon>
        <taxon>Actinomadura</taxon>
    </lineage>
</organism>